<organism evidence="7 8">
    <name type="scientific">Nitratireductor kimnyeongensis</name>
    <dbReference type="NCBI Taxonomy" id="430679"/>
    <lineage>
        <taxon>Bacteria</taxon>
        <taxon>Pseudomonadati</taxon>
        <taxon>Pseudomonadota</taxon>
        <taxon>Alphaproteobacteria</taxon>
        <taxon>Hyphomicrobiales</taxon>
        <taxon>Phyllobacteriaceae</taxon>
        <taxon>Nitratireductor</taxon>
    </lineage>
</organism>
<dbReference type="PANTHER" id="PTHR42789:SF1">
    <property type="entry name" value="D-ISOMER SPECIFIC 2-HYDROXYACID DEHYDROGENASE FAMILY PROTEIN (AFU_ORTHOLOGUE AFUA_6G10090)"/>
    <property type="match status" value="1"/>
</dbReference>
<dbReference type="RefSeq" id="WP_223019579.1">
    <property type="nucleotide sequence ID" value="NZ_CP078143.1"/>
</dbReference>
<dbReference type="EC" id="1.1.1.-" evidence="7"/>
<dbReference type="SUPFAM" id="SSF52283">
    <property type="entry name" value="Formate/glycerate dehydrogenase catalytic domain-like"/>
    <property type="match status" value="1"/>
</dbReference>
<feature type="domain" description="D-isomer specific 2-hydroxyacid dehydrogenase NAD-binding" evidence="6">
    <location>
        <begin position="105"/>
        <end position="283"/>
    </location>
</feature>
<evidence type="ECO:0000313" key="8">
    <source>
        <dbReference type="Proteomes" id="UP001596107"/>
    </source>
</evidence>
<dbReference type="InterPro" id="IPR006139">
    <property type="entry name" value="D-isomer_2_OHA_DH_cat_dom"/>
</dbReference>
<name>A0ABW0T5K7_9HYPH</name>
<feature type="domain" description="D-isomer specific 2-hydroxyacid dehydrogenase catalytic" evidence="5">
    <location>
        <begin position="5"/>
        <end position="314"/>
    </location>
</feature>
<reference evidence="8" key="1">
    <citation type="journal article" date="2019" name="Int. J. Syst. Evol. Microbiol.">
        <title>The Global Catalogue of Microorganisms (GCM) 10K type strain sequencing project: providing services to taxonomists for standard genome sequencing and annotation.</title>
        <authorList>
            <consortium name="The Broad Institute Genomics Platform"/>
            <consortium name="The Broad Institute Genome Sequencing Center for Infectious Disease"/>
            <person name="Wu L."/>
            <person name="Ma J."/>
        </authorList>
    </citation>
    <scope>NUCLEOTIDE SEQUENCE [LARGE SCALE GENOMIC DNA]</scope>
    <source>
        <strain evidence="8">JCM 3366</strain>
    </source>
</reference>
<dbReference type="Pfam" id="PF02826">
    <property type="entry name" value="2-Hacid_dh_C"/>
    <property type="match status" value="1"/>
</dbReference>
<dbReference type="Gene3D" id="3.40.50.720">
    <property type="entry name" value="NAD(P)-binding Rossmann-like Domain"/>
    <property type="match status" value="2"/>
</dbReference>
<dbReference type="InterPro" id="IPR050857">
    <property type="entry name" value="D-2-hydroxyacid_DH"/>
</dbReference>
<sequence length="325" mass="34441">MPECLIVQPIHPAGEEALEAAGIRVRRASAQDMKTVAAEIETADALITRDAGLNAEAMDSARNLKIIANHGIGTNKIDVAHAAELGIPISFTPTANARSVAEHAMMLILACAKRTVEADHAARNGNFRFKFEGGMSELTCKTLGIAGFGTIGRLLGEIAKNGFAMKVLIWSPSADDGTIRDNGFEPAGTLDALLEGSDVISLHRPARPDTHHMINAETLRKMRPHAILVNTARGALIDEAALAEALESGVIRAAGLDVFDPEPLDESSPLTGLRNIVLAPHVAGSTEDALKATALACAQHIVDALANKRPESLVDVAVWESRRKT</sequence>
<dbReference type="EMBL" id="JBHSNB010000001">
    <property type="protein sequence ID" value="MFC5584642.1"/>
    <property type="molecule type" value="Genomic_DNA"/>
</dbReference>
<dbReference type="PROSITE" id="PS00670">
    <property type="entry name" value="D_2_HYDROXYACID_DH_2"/>
    <property type="match status" value="1"/>
</dbReference>
<evidence type="ECO:0000313" key="7">
    <source>
        <dbReference type="EMBL" id="MFC5584642.1"/>
    </source>
</evidence>
<comment type="caution">
    <text evidence="7">The sequence shown here is derived from an EMBL/GenBank/DDBJ whole genome shotgun (WGS) entry which is preliminary data.</text>
</comment>
<dbReference type="Pfam" id="PF00389">
    <property type="entry name" value="2-Hacid_dh"/>
    <property type="match status" value="1"/>
</dbReference>
<dbReference type="InterPro" id="IPR029753">
    <property type="entry name" value="D-isomer_DH_CS"/>
</dbReference>
<evidence type="ECO:0000256" key="1">
    <source>
        <dbReference type="ARBA" id="ARBA00005854"/>
    </source>
</evidence>
<dbReference type="PANTHER" id="PTHR42789">
    <property type="entry name" value="D-ISOMER SPECIFIC 2-HYDROXYACID DEHYDROGENASE FAMILY PROTEIN (AFU_ORTHOLOGUE AFUA_6G10090)"/>
    <property type="match status" value="1"/>
</dbReference>
<dbReference type="GO" id="GO:0016491">
    <property type="term" value="F:oxidoreductase activity"/>
    <property type="evidence" value="ECO:0007669"/>
    <property type="project" value="UniProtKB-KW"/>
</dbReference>
<evidence type="ECO:0000256" key="3">
    <source>
        <dbReference type="ARBA" id="ARBA00023027"/>
    </source>
</evidence>
<accession>A0ABW0T5K7</accession>
<keyword evidence="2 4" id="KW-0560">Oxidoreductase</keyword>
<dbReference type="CDD" id="cd12173">
    <property type="entry name" value="PGDH_4"/>
    <property type="match status" value="1"/>
</dbReference>
<proteinExistence type="inferred from homology"/>
<evidence type="ECO:0000259" key="6">
    <source>
        <dbReference type="Pfam" id="PF02826"/>
    </source>
</evidence>
<keyword evidence="8" id="KW-1185">Reference proteome</keyword>
<evidence type="ECO:0000256" key="2">
    <source>
        <dbReference type="ARBA" id="ARBA00023002"/>
    </source>
</evidence>
<dbReference type="Proteomes" id="UP001596107">
    <property type="component" value="Unassembled WGS sequence"/>
</dbReference>
<dbReference type="InterPro" id="IPR006140">
    <property type="entry name" value="D-isomer_DH_NAD-bd"/>
</dbReference>
<comment type="similarity">
    <text evidence="1 4">Belongs to the D-isomer specific 2-hydroxyacid dehydrogenase family.</text>
</comment>
<dbReference type="InterPro" id="IPR036291">
    <property type="entry name" value="NAD(P)-bd_dom_sf"/>
</dbReference>
<dbReference type="SUPFAM" id="SSF51735">
    <property type="entry name" value="NAD(P)-binding Rossmann-fold domains"/>
    <property type="match status" value="1"/>
</dbReference>
<keyword evidence="3" id="KW-0520">NAD</keyword>
<evidence type="ECO:0000256" key="4">
    <source>
        <dbReference type="RuleBase" id="RU003719"/>
    </source>
</evidence>
<protein>
    <submittedName>
        <fullName evidence="7">Hydroxyacid dehydrogenase</fullName>
        <ecNumber evidence="7">1.1.1.-</ecNumber>
    </submittedName>
</protein>
<gene>
    <name evidence="7" type="ORF">ACFPOD_05940</name>
</gene>
<evidence type="ECO:0000259" key="5">
    <source>
        <dbReference type="Pfam" id="PF00389"/>
    </source>
</evidence>